<proteinExistence type="predicted"/>
<protein>
    <submittedName>
        <fullName evidence="2">Uncharacterized protein</fullName>
    </submittedName>
</protein>
<gene>
    <name evidence="2" type="ORF">EYF80_055022</name>
</gene>
<dbReference type="Proteomes" id="UP000314294">
    <property type="component" value="Unassembled WGS sequence"/>
</dbReference>
<accession>A0A4Z2F102</accession>
<evidence type="ECO:0000313" key="3">
    <source>
        <dbReference type="Proteomes" id="UP000314294"/>
    </source>
</evidence>
<dbReference type="AlphaFoldDB" id="A0A4Z2F102"/>
<reference evidence="2 3" key="1">
    <citation type="submission" date="2019-03" db="EMBL/GenBank/DDBJ databases">
        <title>First draft genome of Liparis tanakae, snailfish: a comprehensive survey of snailfish specific genes.</title>
        <authorList>
            <person name="Kim W."/>
            <person name="Song I."/>
            <person name="Jeong J.-H."/>
            <person name="Kim D."/>
            <person name="Kim S."/>
            <person name="Ryu S."/>
            <person name="Song J.Y."/>
            <person name="Lee S.K."/>
        </authorList>
    </citation>
    <scope>NUCLEOTIDE SEQUENCE [LARGE SCALE GENOMIC DNA]</scope>
    <source>
        <tissue evidence="2">Muscle</tissue>
    </source>
</reference>
<dbReference type="EMBL" id="SRLO01001884">
    <property type="protein sequence ID" value="TNN34819.1"/>
    <property type="molecule type" value="Genomic_DNA"/>
</dbReference>
<keyword evidence="3" id="KW-1185">Reference proteome</keyword>
<feature type="region of interest" description="Disordered" evidence="1">
    <location>
        <begin position="91"/>
        <end position="120"/>
    </location>
</feature>
<dbReference type="OrthoDB" id="8964464at2759"/>
<evidence type="ECO:0000256" key="1">
    <source>
        <dbReference type="SAM" id="MobiDB-lite"/>
    </source>
</evidence>
<evidence type="ECO:0000313" key="2">
    <source>
        <dbReference type="EMBL" id="TNN34819.1"/>
    </source>
</evidence>
<feature type="region of interest" description="Disordered" evidence="1">
    <location>
        <begin position="18"/>
        <end position="56"/>
    </location>
</feature>
<organism evidence="2 3">
    <name type="scientific">Liparis tanakae</name>
    <name type="common">Tanaka's snailfish</name>
    <dbReference type="NCBI Taxonomy" id="230148"/>
    <lineage>
        <taxon>Eukaryota</taxon>
        <taxon>Metazoa</taxon>
        <taxon>Chordata</taxon>
        <taxon>Craniata</taxon>
        <taxon>Vertebrata</taxon>
        <taxon>Euteleostomi</taxon>
        <taxon>Actinopterygii</taxon>
        <taxon>Neopterygii</taxon>
        <taxon>Teleostei</taxon>
        <taxon>Neoteleostei</taxon>
        <taxon>Acanthomorphata</taxon>
        <taxon>Eupercaria</taxon>
        <taxon>Perciformes</taxon>
        <taxon>Cottioidei</taxon>
        <taxon>Cottales</taxon>
        <taxon>Liparidae</taxon>
        <taxon>Liparis</taxon>
    </lineage>
</organism>
<sequence>MRKLSFKWFGSLTNLSFRRSTEKPEPKSSQAKCGAGCAAGDGTDRGAAATPSLLDPVAETTVDDMGAMRPRTASYEAPAAVRTVKTRAASAGVKASDLLGTKTVRPKGPQPPPPKGLEMDPELELTLGSAKTPSLIPRPSLNRHVGLGPCCHLVVQGLNSSQRLWSRA</sequence>
<feature type="compositionally biased region" description="Low complexity" evidence="1">
    <location>
        <begin position="31"/>
        <end position="50"/>
    </location>
</feature>
<comment type="caution">
    <text evidence="2">The sequence shown here is derived from an EMBL/GenBank/DDBJ whole genome shotgun (WGS) entry which is preliminary data.</text>
</comment>
<name>A0A4Z2F102_9TELE</name>